<evidence type="ECO:0000313" key="3">
    <source>
        <dbReference type="Proteomes" id="UP001595848"/>
    </source>
</evidence>
<accession>A0ABV8NVP0</accession>
<gene>
    <name evidence="2" type="ORF">ACFOY1_06095</name>
</gene>
<dbReference type="RefSeq" id="WP_217964234.1">
    <property type="nucleotide sequence ID" value="NZ_JAHTBN010000003.1"/>
</dbReference>
<reference evidence="3" key="1">
    <citation type="journal article" date="2019" name="Int. J. Syst. Evol. Microbiol.">
        <title>The Global Catalogue of Microorganisms (GCM) 10K type strain sequencing project: providing services to taxonomists for standard genome sequencing and annotation.</title>
        <authorList>
            <consortium name="The Broad Institute Genomics Platform"/>
            <consortium name="The Broad Institute Genome Sequencing Center for Infectious Disease"/>
            <person name="Wu L."/>
            <person name="Ma J."/>
        </authorList>
    </citation>
    <scope>NUCLEOTIDE SEQUENCE [LARGE SCALE GENOMIC DNA]</scope>
    <source>
        <strain evidence="3">LMG 24813</strain>
    </source>
</reference>
<feature type="domain" description="Hydantoinase B/oxoprolinase" evidence="1">
    <location>
        <begin position="19"/>
        <end position="539"/>
    </location>
</feature>
<protein>
    <submittedName>
        <fullName evidence="2">Hydantoinase B/oxoprolinase family protein</fullName>
    </submittedName>
</protein>
<dbReference type="PANTHER" id="PTHR11365:SF23">
    <property type="entry name" value="HYPOTHETICAL 5-OXOPROLINASE (EUROFUNG)-RELATED"/>
    <property type="match status" value="1"/>
</dbReference>
<comment type="caution">
    <text evidence="2">The sequence shown here is derived from an EMBL/GenBank/DDBJ whole genome shotgun (WGS) entry which is preliminary data.</text>
</comment>
<sequence length="576" mass="60701">MNTASVAQKSTTAQAAPLDPITVEVIRNKLEGIANEMEMTLLKSSFSPIVKEGLDASASLFTPDGTTLAQACAIPIHLATLIPAIAAILESYPVATMQEGDTYIINDPYCGGTHLPDIAIVAPVFHRGKVIALSGAMTHHGDVGGMTAGSVPTNATEIYQEGIRIPPLKLRIAGVYNDTLVKILRQNVRTPDAFMGDLNAEIAACNVGARRLSELADVYGAEYLARVFDDLLDRSETMTRQALTAMPEGTYRYVDYLDNDGIVLDERVRIEVAVTVRGGNIDFDFEGTSPQVKGPLNCVRSGTLAAVCYAVRALTDPHIPSNGGCFRPITLRLPPGSLVSPVNPAPVNARTATIKRIAGCILGALAPIMPGKVPAASAGELLVMAFGGHKATGEKFIIGETIAGGSGACADRDGVDVIETDATNCMNIPAEAIEMDAPIRVHRVALRGDSGGAGRFRGGLGIVREYEMLDDQISFSHRGERHFSAPLGVDGGSDGAMAHSVIVRADGREEVIPSKMVTWFSKGDRLIIETAGGGGYGKPLAREQAAIQADLDNGKISPDTAVGKYGFHSSPSSART</sequence>
<dbReference type="InterPro" id="IPR003692">
    <property type="entry name" value="Hydantoinase_B"/>
</dbReference>
<dbReference type="Proteomes" id="UP001595848">
    <property type="component" value="Unassembled WGS sequence"/>
</dbReference>
<dbReference type="InterPro" id="IPR045079">
    <property type="entry name" value="Oxoprolinase-like"/>
</dbReference>
<name>A0ABV8NVP0_9BURK</name>
<keyword evidence="3" id="KW-1185">Reference proteome</keyword>
<dbReference type="EMBL" id="JBHSBV010000002">
    <property type="protein sequence ID" value="MFC4200519.1"/>
    <property type="molecule type" value="Genomic_DNA"/>
</dbReference>
<evidence type="ECO:0000313" key="2">
    <source>
        <dbReference type="EMBL" id="MFC4200519.1"/>
    </source>
</evidence>
<dbReference type="PANTHER" id="PTHR11365">
    <property type="entry name" value="5-OXOPROLINASE RELATED"/>
    <property type="match status" value="1"/>
</dbReference>
<organism evidence="2 3">
    <name type="scientific">Candidimonas humi</name>
    <dbReference type="NCBI Taxonomy" id="683355"/>
    <lineage>
        <taxon>Bacteria</taxon>
        <taxon>Pseudomonadati</taxon>
        <taxon>Pseudomonadota</taxon>
        <taxon>Betaproteobacteria</taxon>
        <taxon>Burkholderiales</taxon>
        <taxon>Alcaligenaceae</taxon>
        <taxon>Candidimonas</taxon>
    </lineage>
</organism>
<evidence type="ECO:0000259" key="1">
    <source>
        <dbReference type="Pfam" id="PF02538"/>
    </source>
</evidence>
<proteinExistence type="predicted"/>
<dbReference type="Pfam" id="PF02538">
    <property type="entry name" value="Hydantoinase_B"/>
    <property type="match status" value="1"/>
</dbReference>